<feature type="chain" id="PRO_5015410843" description="Peptidase S74 domain-containing protein" evidence="2">
    <location>
        <begin position="27"/>
        <end position="272"/>
    </location>
</feature>
<evidence type="ECO:0000313" key="4">
    <source>
        <dbReference type="Proteomes" id="UP000239711"/>
    </source>
</evidence>
<evidence type="ECO:0000313" key="3">
    <source>
        <dbReference type="EMBL" id="PRD47778.1"/>
    </source>
</evidence>
<reference evidence="3 4" key="1">
    <citation type="submission" date="2018-02" db="EMBL/GenBank/DDBJ databases">
        <title>The draft genome of Sphingobacterium sp. 5JN-11.</title>
        <authorList>
            <person name="Liu L."/>
            <person name="Li L."/>
            <person name="Liang L."/>
            <person name="Zhang X."/>
            <person name="Wang T."/>
        </authorList>
    </citation>
    <scope>NUCLEOTIDE SEQUENCE [LARGE SCALE GENOMIC DNA]</scope>
    <source>
        <strain evidence="3 4">5JN-11</strain>
    </source>
</reference>
<dbReference type="EMBL" id="PVBQ01000005">
    <property type="protein sequence ID" value="PRD47778.1"/>
    <property type="molecule type" value="Genomic_DNA"/>
</dbReference>
<accession>A0A2S9J4Q8</accession>
<evidence type="ECO:0008006" key="5">
    <source>
        <dbReference type="Google" id="ProtNLM"/>
    </source>
</evidence>
<feature type="coiled-coil region" evidence="1">
    <location>
        <begin position="243"/>
        <end position="270"/>
    </location>
</feature>
<keyword evidence="2" id="KW-0732">Signal</keyword>
<protein>
    <recommendedName>
        <fullName evidence="5">Peptidase S74 domain-containing protein</fullName>
    </recommendedName>
</protein>
<dbReference type="RefSeq" id="WP_105716405.1">
    <property type="nucleotide sequence ID" value="NZ_PVBQ01000005.1"/>
</dbReference>
<keyword evidence="4" id="KW-1185">Reference proteome</keyword>
<keyword evidence="1" id="KW-0175">Coiled coil</keyword>
<gene>
    <name evidence="3" type="ORF">C5745_07630</name>
</gene>
<organism evidence="3 4">
    <name type="scientific">Sphingobacterium haloxyli</name>
    <dbReference type="NCBI Taxonomy" id="2100533"/>
    <lineage>
        <taxon>Bacteria</taxon>
        <taxon>Pseudomonadati</taxon>
        <taxon>Bacteroidota</taxon>
        <taxon>Sphingobacteriia</taxon>
        <taxon>Sphingobacteriales</taxon>
        <taxon>Sphingobacteriaceae</taxon>
        <taxon>Sphingobacterium</taxon>
    </lineage>
</organism>
<dbReference type="OrthoDB" id="657976at2"/>
<evidence type="ECO:0000256" key="1">
    <source>
        <dbReference type="SAM" id="Coils"/>
    </source>
</evidence>
<proteinExistence type="predicted"/>
<evidence type="ECO:0000256" key="2">
    <source>
        <dbReference type="SAM" id="SignalP"/>
    </source>
</evidence>
<feature type="signal peptide" evidence="2">
    <location>
        <begin position="1"/>
        <end position="26"/>
    </location>
</feature>
<comment type="caution">
    <text evidence="3">The sequence shown here is derived from an EMBL/GenBank/DDBJ whole genome shotgun (WGS) entry which is preliminary data.</text>
</comment>
<name>A0A2S9J4Q8_9SPHI</name>
<dbReference type="AlphaFoldDB" id="A0A2S9J4Q8"/>
<sequence length="272" mass="30835">MKTLKFEKLTVSALLLVIVCSKASIAQEKPVKRDLKPQEKVMIADSYDAEFYYLYNKQSSKGRVGGTTANYDGPLFYSNSAYDIHFAPRVGSNFYDYYFTMSKGRNGDPLFYSPKNNWVRFGGNAGLAFWGDGKYSQNDLPNLFIDHFGKVGIGNILDDISTSNQNSYSLFVSNGVLSEKYGLGSQYSWADHVLKEDYSLKALSDVEEFIIKNGHLPNIPTAEEIAKDGYSIHDMNVKFLEKIEELTLHLIEQDKEIKQLRQELDTHVKDAK</sequence>
<dbReference type="Proteomes" id="UP000239711">
    <property type="component" value="Unassembled WGS sequence"/>
</dbReference>